<dbReference type="AlphaFoldDB" id="A0A0C1QM68"/>
<dbReference type="InterPro" id="IPR052022">
    <property type="entry name" value="26kDa_periplasmic_antigen"/>
</dbReference>
<dbReference type="STRING" id="1479485.DA73_0235270"/>
<dbReference type="PANTHER" id="PTHR34387">
    <property type="entry name" value="SLR1258 PROTEIN"/>
    <property type="match status" value="1"/>
</dbReference>
<evidence type="ECO:0000313" key="1">
    <source>
        <dbReference type="EMBL" id="KIE06609.1"/>
    </source>
</evidence>
<dbReference type="Pfam" id="PF04402">
    <property type="entry name" value="SIMPL"/>
    <property type="match status" value="1"/>
</dbReference>
<dbReference type="GO" id="GO:0006974">
    <property type="term" value="P:DNA damage response"/>
    <property type="evidence" value="ECO:0007669"/>
    <property type="project" value="TreeGrafter"/>
</dbReference>
<proteinExistence type="predicted"/>
<dbReference type="Gene3D" id="3.30.70.2970">
    <property type="entry name" value="Protein of unknown function (DUF541), domain 2"/>
    <property type="match status" value="1"/>
</dbReference>
<dbReference type="Gene3D" id="3.30.110.170">
    <property type="entry name" value="Protein of unknown function (DUF541), domain 1"/>
    <property type="match status" value="1"/>
</dbReference>
<accession>A0A0C1QM68</accession>
<gene>
    <name evidence="1" type="ORF">DA73_0235270</name>
</gene>
<organism evidence="1">
    <name type="scientific">Tolypothrix bouteillei VB521301</name>
    <dbReference type="NCBI Taxonomy" id="1479485"/>
    <lineage>
        <taxon>Bacteria</taxon>
        <taxon>Bacillati</taxon>
        <taxon>Cyanobacteriota</taxon>
        <taxon>Cyanophyceae</taxon>
        <taxon>Nostocales</taxon>
        <taxon>Tolypothrichaceae</taxon>
        <taxon>Tolypothrix</taxon>
    </lineage>
</organism>
<protein>
    <recommendedName>
        <fullName evidence="2">Periplasmic immunogenic protein</fullName>
    </recommendedName>
</protein>
<name>A0A0C1QM68_9CYAN</name>
<dbReference type="InterPro" id="IPR007497">
    <property type="entry name" value="SIMPL/DUF541"/>
</dbReference>
<dbReference type="PANTHER" id="PTHR34387:SF1">
    <property type="entry name" value="PERIPLASMIC IMMUNOGENIC PROTEIN"/>
    <property type="match status" value="1"/>
</dbReference>
<reference evidence="1" key="1">
    <citation type="journal article" date="2015" name="Genome Announc.">
        <title>Draft Genome Sequence of Tolypothrix boutellei Strain VB521301.</title>
        <authorList>
            <person name="Chandrababunaidu M.M."/>
            <person name="Singh D."/>
            <person name="Sen D."/>
            <person name="Bhan S."/>
            <person name="Das S."/>
            <person name="Gupta A."/>
            <person name="Adhikary S.P."/>
            <person name="Tripathy S."/>
        </authorList>
    </citation>
    <scope>NUCLEOTIDE SEQUENCE</scope>
    <source>
        <strain evidence="1">VB521301</strain>
    </source>
</reference>
<dbReference type="RefSeq" id="WP_050046504.1">
    <property type="nucleotide sequence ID" value="NZ_JHEG04000001.1"/>
</dbReference>
<sequence>MAPMTFSSRLQFKYRKSFFILFLTFGLSGLVACGTTSYETRNLASLPRTLVVSGRGMVSTPKTTSRVRLGVEVQDITSTKVQQTTAQRSSTVVAFLKVNQDVKKLATTGISLNPTYSYKDNQQRIVGYKGSNIVSFEIAPEKLGTLLDEAIKAGATRIDGVTLVATDEAIASAQKKAISLASEDARSQAEAALGALSLKQQEIVSVQINGSRPSPMYQTANFSSMDTVAIAKTPDTPVVAGEQSVEASVTLQIRY</sequence>
<evidence type="ECO:0008006" key="2">
    <source>
        <dbReference type="Google" id="ProtNLM"/>
    </source>
</evidence>
<dbReference type="EMBL" id="JHEG02000059">
    <property type="protein sequence ID" value="KIE06609.1"/>
    <property type="molecule type" value="Genomic_DNA"/>
</dbReference>
<comment type="caution">
    <text evidence="1">The sequence shown here is derived from an EMBL/GenBank/DDBJ whole genome shotgun (WGS) entry which is preliminary data.</text>
</comment>